<evidence type="ECO:0000313" key="2">
    <source>
        <dbReference type="EMBL" id="RKO92707.1"/>
    </source>
</evidence>
<accession>A0A4V1IS88</accession>
<keyword evidence="3" id="KW-1185">Reference proteome</keyword>
<name>A0A4V1IS88_9FUNG</name>
<dbReference type="EMBL" id="KZ994529">
    <property type="protein sequence ID" value="RKO92707.1"/>
    <property type="molecule type" value="Genomic_DNA"/>
</dbReference>
<feature type="compositionally biased region" description="Low complexity" evidence="1">
    <location>
        <begin position="39"/>
        <end position="48"/>
    </location>
</feature>
<sequence>MAGANDAADPPPPPASPPPPFRPSTPPFTAVSSTPLTPPSLQQTVPSPTTPLLLTVHHHYHSHFHHTSPQPPPPPVPRFDVERHHPLPSGNFGGPRPLPAPLPPLARWGGDEDPTAPLLDPDGFPDEPPPYYTAYVVGGGGGSTDIIGETLPPYSDQRRTSGKKSFAGEQRWTGGAGAGGPQRLIPSMSGMGTGHVIIFDPPPLPPSIGYE</sequence>
<dbReference type="PRINTS" id="PR01217">
    <property type="entry name" value="PRICHEXTENSN"/>
</dbReference>
<feature type="compositionally biased region" description="Pro residues" evidence="1">
    <location>
        <begin position="9"/>
        <end position="26"/>
    </location>
</feature>
<gene>
    <name evidence="2" type="ORF">BDK51DRAFT_45762</name>
</gene>
<dbReference type="AlphaFoldDB" id="A0A4V1IS88"/>
<reference evidence="3" key="1">
    <citation type="journal article" date="2018" name="Nat. Microbiol.">
        <title>Leveraging single-cell genomics to expand the fungal tree of life.</title>
        <authorList>
            <person name="Ahrendt S.R."/>
            <person name="Quandt C.A."/>
            <person name="Ciobanu D."/>
            <person name="Clum A."/>
            <person name="Salamov A."/>
            <person name="Andreopoulos B."/>
            <person name="Cheng J.F."/>
            <person name="Woyke T."/>
            <person name="Pelin A."/>
            <person name="Henrissat B."/>
            <person name="Reynolds N.K."/>
            <person name="Benny G.L."/>
            <person name="Smith M.E."/>
            <person name="James T.Y."/>
            <person name="Grigoriev I.V."/>
        </authorList>
    </citation>
    <scope>NUCLEOTIDE SEQUENCE [LARGE SCALE GENOMIC DNA]</scope>
</reference>
<dbReference type="Proteomes" id="UP000269721">
    <property type="component" value="Unassembled WGS sequence"/>
</dbReference>
<evidence type="ECO:0000313" key="3">
    <source>
        <dbReference type="Proteomes" id="UP000269721"/>
    </source>
</evidence>
<organism evidence="2 3">
    <name type="scientific">Blyttiomyces helicus</name>
    <dbReference type="NCBI Taxonomy" id="388810"/>
    <lineage>
        <taxon>Eukaryota</taxon>
        <taxon>Fungi</taxon>
        <taxon>Fungi incertae sedis</taxon>
        <taxon>Chytridiomycota</taxon>
        <taxon>Chytridiomycota incertae sedis</taxon>
        <taxon>Chytridiomycetes</taxon>
        <taxon>Chytridiomycetes incertae sedis</taxon>
        <taxon>Blyttiomyces</taxon>
    </lineage>
</organism>
<protein>
    <submittedName>
        <fullName evidence="2">Uncharacterized protein</fullName>
    </submittedName>
</protein>
<feature type="region of interest" description="Disordered" evidence="1">
    <location>
        <begin position="152"/>
        <end position="189"/>
    </location>
</feature>
<feature type="region of interest" description="Disordered" evidence="1">
    <location>
        <begin position="1"/>
        <end position="48"/>
    </location>
</feature>
<evidence type="ECO:0000256" key="1">
    <source>
        <dbReference type="SAM" id="MobiDB-lite"/>
    </source>
</evidence>
<proteinExistence type="predicted"/>
<feature type="region of interest" description="Disordered" evidence="1">
    <location>
        <begin position="60"/>
        <end position="98"/>
    </location>
</feature>